<keyword evidence="2" id="KW-1185">Reference proteome</keyword>
<evidence type="ECO:0000313" key="1">
    <source>
        <dbReference type="EMBL" id="QTR49292.1"/>
    </source>
</evidence>
<organism evidence="1 2">
    <name type="scientific">Candidatus Thiothrix anitrata</name>
    <dbReference type="NCBI Taxonomy" id="2823902"/>
    <lineage>
        <taxon>Bacteria</taxon>
        <taxon>Pseudomonadati</taxon>
        <taxon>Pseudomonadota</taxon>
        <taxon>Gammaproteobacteria</taxon>
        <taxon>Thiotrichales</taxon>
        <taxon>Thiotrichaceae</taxon>
        <taxon>Thiothrix</taxon>
    </lineage>
</organism>
<accession>A0ABX7X1Z7</accession>
<dbReference type="Proteomes" id="UP000672027">
    <property type="component" value="Chromosome"/>
</dbReference>
<dbReference type="EMBL" id="CP072800">
    <property type="protein sequence ID" value="QTR49292.1"/>
    <property type="molecule type" value="Genomic_DNA"/>
</dbReference>
<dbReference type="RefSeq" id="WP_210226145.1">
    <property type="nucleotide sequence ID" value="NZ_CP072800.1"/>
</dbReference>
<protein>
    <submittedName>
        <fullName evidence="1">Uncharacterized protein</fullName>
    </submittedName>
</protein>
<sequence length="117" mass="13054">MTGHYPLLVDLHAGVDEQGLCIDLFCNQPQRLEGLPALLERMADSELPTAAVRVVHLLKGKGGTASGLVAETVIPAEIWCNRRFLYLGWRCFCRHVGRVRRRNRILPGGFRAGWCAD</sequence>
<reference evidence="1 2" key="1">
    <citation type="submission" date="2021-04" db="EMBL/GenBank/DDBJ databases">
        <title>Genomics, taxonomy and metabolism of representatives of sulfur bacteria of the genus Thiothrix: Thiothrix fructosivorans QT, Thiothrix unzii A1T and three new species, Thiothrix subterranea sp. nov., Thiothrix litoralis sp. nov. and 'Candidatus Thiothrix anitrata' sp. nov.</title>
        <authorList>
            <person name="Ravin N.V."/>
            <person name="Smolyakov D."/>
            <person name="Rudenko T.S."/>
            <person name="Mardanov A.V."/>
            <person name="Beletsky A.V."/>
            <person name="Markov N.D."/>
            <person name="Fomenkov A.I."/>
            <person name="Roberts R.J."/>
            <person name="Karnachuk O.V."/>
            <person name="Novikov A."/>
            <person name="Grabovich M.Y."/>
        </authorList>
    </citation>
    <scope>NUCLEOTIDE SEQUENCE [LARGE SCALE GENOMIC DNA]</scope>
    <source>
        <strain evidence="1 2">A52</strain>
    </source>
</reference>
<gene>
    <name evidence="1" type="ORF">J8380_13645</name>
</gene>
<evidence type="ECO:0000313" key="2">
    <source>
        <dbReference type="Proteomes" id="UP000672027"/>
    </source>
</evidence>
<name>A0ABX7X1Z7_9GAMM</name>
<proteinExistence type="predicted"/>